<name>A0ABX1PH87_9RHOO</name>
<comment type="caution">
    <text evidence="2">The sequence shown here is derived from an EMBL/GenBank/DDBJ whole genome shotgun (WGS) entry which is preliminary data.</text>
</comment>
<protein>
    <submittedName>
        <fullName evidence="2">TIGR03016 family PEP-CTERM system-associated outer membrane protein</fullName>
    </submittedName>
</protein>
<keyword evidence="1" id="KW-0732">Signal</keyword>
<feature type="signal peptide" evidence="1">
    <location>
        <begin position="1"/>
        <end position="39"/>
    </location>
</feature>
<dbReference type="InterPro" id="IPR017467">
    <property type="entry name" value="CHP03016_PEP-CTERM"/>
</dbReference>
<dbReference type="NCBIfam" id="TIGR03016">
    <property type="entry name" value="pepcterm_hypo_1"/>
    <property type="match status" value="1"/>
</dbReference>
<evidence type="ECO:0000313" key="3">
    <source>
        <dbReference type="Proteomes" id="UP000615989"/>
    </source>
</evidence>
<gene>
    <name evidence="2" type="ORF">GO606_00570</name>
</gene>
<feature type="chain" id="PRO_5047033104" evidence="1">
    <location>
        <begin position="40"/>
        <end position="513"/>
    </location>
</feature>
<reference evidence="2" key="1">
    <citation type="submission" date="2019-12" db="EMBL/GenBank/DDBJ databases">
        <title>Comparative genomics gives insights into the taxonomy of the Azoarcus-Aromatoleum group and reveals separate origins of nif in the plant-associated Azoarcus and non-plant-associated Aromatoleum sub-groups.</title>
        <authorList>
            <person name="Lafos M."/>
            <person name="Maluk M."/>
            <person name="Batista M."/>
            <person name="Junghare M."/>
            <person name="Carmona M."/>
            <person name="Faoro H."/>
            <person name="Cruz L.M."/>
            <person name="Battistoni F."/>
            <person name="De Souza E."/>
            <person name="Pedrosa F."/>
            <person name="Chen W.-M."/>
            <person name="Poole P.S."/>
            <person name="Dixon R.A."/>
            <person name="James E.K."/>
        </authorList>
    </citation>
    <scope>NUCLEOTIDE SEQUENCE</scope>
    <source>
        <strain evidence="2">LuFRes1</strain>
    </source>
</reference>
<sequence length="513" mass="55421">MPVPGRTRRPDRDPRVCGAGSAKALALVGAMVVFANATAQTVTVRPSVDARLTFTDNSSASGEKKADWIGEVSPAIVISRDRGRISGNLNARLRNTAHASDSDRNATFVALQGLGQIEAVERTFFVDMGATISRNNRSGLTGRASEDFLGTDSANETRLFSIGPRLHFRLGSETQGVVSYAFRWFDGGGATVRRTVGDWRGQLSNPLAFGRVGWALDYSRTDSSYDDAANNEVSEETARASLLFSVTPQLRLRGIVGHESNDYSVRSGESDDITGMGFDWYPTDRTVVSGATENRIFGRGYNLSVSHRQALSVWNVSFSRDISSSLQTTGSVFDDPAFRSLFDALAGEIPDPFDREAFVRQQLGYPAPGVRDAFVTNNFFLARVLRASVSLRGVRNVLTFALQSSERSRLGSPLVSDPRDDLSSFDTVSTESGTVALSHSLSPLATMNASFVRSRSSGSGPSRAHTNRNLLSVGISTRLGPDTTGGLTYRFQQADGASDFTENVLTANIGMQF</sequence>
<proteinExistence type="predicted"/>
<dbReference type="RefSeq" id="WP_169116646.1">
    <property type="nucleotide sequence ID" value="NZ_WTVG02000040.1"/>
</dbReference>
<organism evidence="2 3">
    <name type="scientific">Aromatoleum anaerobium</name>
    <dbReference type="NCBI Taxonomy" id="182180"/>
    <lineage>
        <taxon>Bacteria</taxon>
        <taxon>Pseudomonadati</taxon>
        <taxon>Pseudomonadota</taxon>
        <taxon>Betaproteobacteria</taxon>
        <taxon>Rhodocyclales</taxon>
        <taxon>Rhodocyclaceae</taxon>
        <taxon>Aromatoleum</taxon>
    </lineage>
</organism>
<accession>A0ABX1PH87</accession>
<evidence type="ECO:0000256" key="1">
    <source>
        <dbReference type="SAM" id="SignalP"/>
    </source>
</evidence>
<dbReference type="EMBL" id="WTVG01000001">
    <property type="protein sequence ID" value="NMG23231.1"/>
    <property type="molecule type" value="Genomic_DNA"/>
</dbReference>
<keyword evidence="3" id="KW-1185">Reference proteome</keyword>
<dbReference type="Proteomes" id="UP000615989">
    <property type="component" value="Unassembled WGS sequence"/>
</dbReference>
<evidence type="ECO:0000313" key="2">
    <source>
        <dbReference type="EMBL" id="NMG23231.1"/>
    </source>
</evidence>